<dbReference type="GO" id="GO:0035438">
    <property type="term" value="F:cyclic-di-GMP binding"/>
    <property type="evidence" value="ECO:0007669"/>
    <property type="project" value="InterPro"/>
</dbReference>
<comment type="caution">
    <text evidence="3">The sequence shown here is derived from an EMBL/GenBank/DDBJ whole genome shotgun (WGS) entry which is preliminary data.</text>
</comment>
<dbReference type="OrthoDB" id="6182366at2"/>
<dbReference type="Gene3D" id="2.40.10.220">
    <property type="entry name" value="predicted glycosyltransferase like domains"/>
    <property type="match status" value="1"/>
</dbReference>
<name>A0A1V2DV19_9GAMM</name>
<dbReference type="InterPro" id="IPR009875">
    <property type="entry name" value="PilZ_domain"/>
</dbReference>
<accession>A0A1V2DV19</accession>
<keyword evidence="4" id="KW-1185">Reference proteome</keyword>
<evidence type="ECO:0000313" key="4">
    <source>
        <dbReference type="Proteomes" id="UP000189339"/>
    </source>
</evidence>
<gene>
    <name evidence="3" type="ORF">BTO32_07905</name>
</gene>
<feature type="domain" description="PilZ" evidence="2">
    <location>
        <begin position="20"/>
        <end position="122"/>
    </location>
</feature>
<evidence type="ECO:0000256" key="1">
    <source>
        <dbReference type="SAM" id="MobiDB-lite"/>
    </source>
</evidence>
<protein>
    <recommendedName>
        <fullName evidence="2">PilZ domain-containing protein</fullName>
    </recommendedName>
</protein>
<evidence type="ECO:0000259" key="2">
    <source>
        <dbReference type="Pfam" id="PF07238"/>
    </source>
</evidence>
<dbReference type="SUPFAM" id="SSF141371">
    <property type="entry name" value="PilZ domain-like"/>
    <property type="match status" value="1"/>
</dbReference>
<feature type="region of interest" description="Disordered" evidence="1">
    <location>
        <begin position="1"/>
        <end position="20"/>
    </location>
</feature>
<dbReference type="Proteomes" id="UP000189339">
    <property type="component" value="Unassembled WGS sequence"/>
</dbReference>
<organism evidence="3 4">
    <name type="scientific">Marinobacter lutaoensis</name>
    <dbReference type="NCBI Taxonomy" id="135739"/>
    <lineage>
        <taxon>Bacteria</taxon>
        <taxon>Pseudomonadati</taxon>
        <taxon>Pseudomonadota</taxon>
        <taxon>Gammaproteobacteria</taxon>
        <taxon>Pseudomonadales</taxon>
        <taxon>Marinobacteraceae</taxon>
        <taxon>Marinobacter</taxon>
    </lineage>
</organism>
<dbReference type="EMBL" id="MSCW01000005">
    <property type="protein sequence ID" value="ONF44196.1"/>
    <property type="molecule type" value="Genomic_DNA"/>
</dbReference>
<proteinExistence type="predicted"/>
<dbReference type="STRING" id="135739.BTO32_07905"/>
<sequence length="139" mass="14967">MSDLDYGMAPDGGANGDGDQRREYRLVARARVWLELESPPPEDGKGAHLDDARWLACGIRDFSAHGLSLTSAEALPEGALLPARVQLGRQPEPFRLMVEVVWSRPGAGGFLSGVRILESDGTACLEWVEAVAEAMSDGF</sequence>
<reference evidence="3 4" key="1">
    <citation type="submission" date="2016-12" db="EMBL/GenBank/DDBJ databases">
        <title>Marinobacter lutaoensis whole genome sequencing.</title>
        <authorList>
            <person name="Verma A."/>
            <person name="Krishnamurthi S."/>
        </authorList>
    </citation>
    <scope>NUCLEOTIDE SEQUENCE [LARGE SCALE GENOMIC DNA]</scope>
    <source>
        <strain evidence="3 4">T5054</strain>
    </source>
</reference>
<dbReference type="AlphaFoldDB" id="A0A1V2DV19"/>
<dbReference type="Pfam" id="PF07238">
    <property type="entry name" value="PilZ"/>
    <property type="match status" value="1"/>
</dbReference>
<dbReference type="RefSeq" id="WP_076724076.1">
    <property type="nucleotide sequence ID" value="NZ_JABWTC010000007.1"/>
</dbReference>
<evidence type="ECO:0000313" key="3">
    <source>
        <dbReference type="EMBL" id="ONF44196.1"/>
    </source>
</evidence>